<evidence type="ECO:0000256" key="5">
    <source>
        <dbReference type="SAM" id="Phobius"/>
    </source>
</evidence>
<reference evidence="6 7" key="1">
    <citation type="journal article" date="2019" name="Front. Microbiol.">
        <title>Genomes of Neutrophilic Sulfur-Oxidizing Chemolithoautotrophs Representing 9 Proteobacterial Species From 8 Genera.</title>
        <authorList>
            <person name="Watanabe T."/>
            <person name="Kojima H."/>
            <person name="Umezawa K."/>
            <person name="Hori C."/>
            <person name="Takasuka T.E."/>
            <person name="Kato Y."/>
            <person name="Fukui M."/>
        </authorList>
    </citation>
    <scope>NUCLEOTIDE SEQUENCE [LARGE SCALE GENOMIC DNA]</scope>
    <source>
        <strain evidence="6 7">TTN</strain>
    </source>
</reference>
<comment type="caution">
    <text evidence="6">The sequence shown here is derived from an EMBL/GenBank/DDBJ whole genome shotgun (WGS) entry which is preliminary data.</text>
</comment>
<dbReference type="Pfam" id="PF04228">
    <property type="entry name" value="Zn_peptidase"/>
    <property type="match status" value="1"/>
</dbReference>
<evidence type="ECO:0000313" key="7">
    <source>
        <dbReference type="Proteomes" id="UP000286806"/>
    </source>
</evidence>
<sequence length="320" mass="34597">MGGEIRLARKRFGIGNDMLPYPDMIIGITTMRLDDERESENIGDRRGDGAGGGFRIGGGGLGIGGILLVLVVSYFTGFSPSTLLGLVPDNGQSTTQSVASHKPAANDEMATFVSKVLADTEDTWQQIFRESGRQYHDPKLVLFTGSTPTACGTGSAAMGPFYCALDQKVYIDLAFYQDLKDRFQAPGDFAEAYVIAHEVGHHVQNLLGISGKVHAAQEHAASEAQANALSVRLELQADCFAGVWGNHADKMRHIIEPGEIQEALTAASAIGDDRLQQQSRGYVTPETFTHGTSEQRVKWFTRGIETGDPKQCNTFGKQSL</sequence>
<accession>A0A401JHY6</accession>
<feature type="transmembrane region" description="Helical" evidence="5">
    <location>
        <begin position="54"/>
        <end position="75"/>
    </location>
</feature>
<keyword evidence="6" id="KW-0378">Hydrolase</keyword>
<proteinExistence type="predicted"/>
<evidence type="ECO:0000256" key="1">
    <source>
        <dbReference type="ARBA" id="ARBA00004167"/>
    </source>
</evidence>
<dbReference type="GO" id="GO:0016020">
    <property type="term" value="C:membrane"/>
    <property type="evidence" value="ECO:0007669"/>
    <property type="project" value="UniProtKB-SubCell"/>
</dbReference>
<dbReference type="InterPro" id="IPR007343">
    <property type="entry name" value="Uncharacterised_pept_Zn_put"/>
</dbReference>
<evidence type="ECO:0000256" key="3">
    <source>
        <dbReference type="ARBA" id="ARBA00022989"/>
    </source>
</evidence>
<dbReference type="EMBL" id="BGOW01000076">
    <property type="protein sequence ID" value="GBL47689.1"/>
    <property type="molecule type" value="Genomic_DNA"/>
</dbReference>
<protein>
    <submittedName>
        <fullName evidence="6">YpfJ protein, zinc metalloprotease superfamily</fullName>
    </submittedName>
</protein>
<evidence type="ECO:0000256" key="4">
    <source>
        <dbReference type="ARBA" id="ARBA00023136"/>
    </source>
</evidence>
<gene>
    <name evidence="6" type="ORF">SFMTTN_3531</name>
</gene>
<name>A0A401JHY6_9PROT</name>
<dbReference type="Proteomes" id="UP000286806">
    <property type="component" value="Unassembled WGS sequence"/>
</dbReference>
<dbReference type="PANTHER" id="PTHR30168:SF0">
    <property type="entry name" value="INNER MEMBRANE PROTEIN"/>
    <property type="match status" value="1"/>
</dbReference>
<dbReference type="GO" id="GO:0006508">
    <property type="term" value="P:proteolysis"/>
    <property type="evidence" value="ECO:0007669"/>
    <property type="project" value="UniProtKB-KW"/>
</dbReference>
<keyword evidence="6" id="KW-0645">Protease</keyword>
<dbReference type="AlphaFoldDB" id="A0A401JHY6"/>
<comment type="subcellular location">
    <subcellularLocation>
        <location evidence="1">Membrane</location>
        <topology evidence="1">Single-pass membrane protein</topology>
    </subcellularLocation>
</comment>
<keyword evidence="4 5" id="KW-0472">Membrane</keyword>
<organism evidence="6 7">
    <name type="scientific">Sulfuriferula multivorans</name>
    <dbReference type="NCBI Taxonomy" id="1559896"/>
    <lineage>
        <taxon>Bacteria</taxon>
        <taxon>Pseudomonadati</taxon>
        <taxon>Pseudomonadota</taxon>
        <taxon>Betaproteobacteria</taxon>
        <taxon>Nitrosomonadales</taxon>
        <taxon>Sulfuricellaceae</taxon>
        <taxon>Sulfuriferula</taxon>
    </lineage>
</organism>
<keyword evidence="3 5" id="KW-1133">Transmembrane helix</keyword>
<keyword evidence="7" id="KW-1185">Reference proteome</keyword>
<evidence type="ECO:0000313" key="6">
    <source>
        <dbReference type="EMBL" id="GBL47689.1"/>
    </source>
</evidence>
<keyword evidence="6" id="KW-0482">Metalloprotease</keyword>
<evidence type="ECO:0000256" key="2">
    <source>
        <dbReference type="ARBA" id="ARBA00022692"/>
    </source>
</evidence>
<keyword evidence="2 5" id="KW-0812">Transmembrane</keyword>
<dbReference type="GO" id="GO:0008237">
    <property type="term" value="F:metallopeptidase activity"/>
    <property type="evidence" value="ECO:0007669"/>
    <property type="project" value="UniProtKB-KW"/>
</dbReference>
<dbReference type="PANTHER" id="PTHR30168">
    <property type="entry name" value="PUTATIVE MEMBRANE PROTEIN YPFJ"/>
    <property type="match status" value="1"/>
</dbReference>